<dbReference type="Gene3D" id="1.20.120.1920">
    <property type="entry name" value="UBAP1 SOUBA domain"/>
    <property type="match status" value="1"/>
</dbReference>
<dbReference type="PROSITE" id="PS51497">
    <property type="entry name" value="UMA"/>
    <property type="match status" value="1"/>
</dbReference>
<dbReference type="GO" id="GO:0043130">
    <property type="term" value="F:ubiquitin binding"/>
    <property type="evidence" value="ECO:0007669"/>
    <property type="project" value="InterPro"/>
</dbReference>
<feature type="transmembrane region" description="Helical" evidence="2">
    <location>
        <begin position="148"/>
        <end position="168"/>
    </location>
</feature>
<gene>
    <name evidence="5" type="ORF">ALC53_09203</name>
</gene>
<feature type="region of interest" description="Disordered" evidence="1">
    <location>
        <begin position="420"/>
        <end position="472"/>
    </location>
</feature>
<evidence type="ECO:0000259" key="3">
    <source>
        <dbReference type="PROSITE" id="PS50030"/>
    </source>
</evidence>
<dbReference type="SUPFAM" id="SSF46934">
    <property type="entry name" value="UBA-like"/>
    <property type="match status" value="1"/>
</dbReference>
<dbReference type="GO" id="GO:0000813">
    <property type="term" value="C:ESCRT I complex"/>
    <property type="evidence" value="ECO:0007669"/>
    <property type="project" value="InterPro"/>
</dbReference>
<feature type="domain" description="UMA" evidence="4">
    <location>
        <begin position="357"/>
        <end position="401"/>
    </location>
</feature>
<keyword evidence="2" id="KW-0472">Membrane</keyword>
<dbReference type="InterPro" id="IPR038870">
    <property type="entry name" value="UBAP1"/>
</dbReference>
<accession>A0A195B7D5</accession>
<evidence type="ECO:0000313" key="5">
    <source>
        <dbReference type="EMBL" id="KYM80109.1"/>
    </source>
</evidence>
<dbReference type="EMBL" id="KQ976574">
    <property type="protein sequence ID" value="KYM80109.1"/>
    <property type="molecule type" value="Genomic_DNA"/>
</dbReference>
<keyword evidence="6" id="KW-1185">Reference proteome</keyword>
<evidence type="ECO:0000313" key="6">
    <source>
        <dbReference type="Proteomes" id="UP000078540"/>
    </source>
</evidence>
<dbReference type="InterPro" id="IPR009060">
    <property type="entry name" value="UBA-like_sf"/>
</dbReference>
<dbReference type="InterPro" id="IPR042575">
    <property type="entry name" value="UBAP1_C"/>
</dbReference>
<evidence type="ECO:0000256" key="1">
    <source>
        <dbReference type="SAM" id="MobiDB-lite"/>
    </source>
</evidence>
<dbReference type="PANTHER" id="PTHR15960:SF5">
    <property type="entry name" value="LD44032P"/>
    <property type="match status" value="1"/>
</dbReference>
<evidence type="ECO:0000259" key="4">
    <source>
        <dbReference type="PROSITE" id="PS51497"/>
    </source>
</evidence>
<evidence type="ECO:0000256" key="2">
    <source>
        <dbReference type="SAM" id="Phobius"/>
    </source>
</evidence>
<dbReference type="InterPro" id="IPR015940">
    <property type="entry name" value="UBA"/>
</dbReference>
<reference evidence="5 6" key="1">
    <citation type="submission" date="2015-09" db="EMBL/GenBank/DDBJ databases">
        <title>Atta colombica WGS genome.</title>
        <authorList>
            <person name="Nygaard S."/>
            <person name="Hu H."/>
            <person name="Boomsma J."/>
            <person name="Zhang G."/>
        </authorList>
    </citation>
    <scope>NUCLEOTIDE SEQUENCE [LARGE SCALE GENOMIC DNA]</scope>
    <source>
        <strain evidence="5">Treedump-2</strain>
        <tissue evidence="5">Whole body</tissue>
    </source>
</reference>
<dbReference type="CDD" id="cd14316">
    <property type="entry name" value="UBA2_UBAP1_like"/>
    <property type="match status" value="1"/>
</dbReference>
<sequence length="735" mass="84916">MRIIFVKFREISQKYPIIRGMASYSIIWPTGNFLQQKIMGKEEFNYMETVRFSLFGGLYVAPTLYCWLKCASHFWPKADLKSAITKHQFYYACYTVQLPLSQFNSTTPDDLWSTMQSALDESNVPHENYKIKEVMDTWNQDRYPVVNLYNYAFFCKYAFFVIMTSLLIDFDKIIQRVFRWQKNKCCELFDRLLLKIGYEENPHDDDLTIVTRVDVLKFTCIFGHVKCKAMAAIKLSKYLEDLKSHKIPQWQKFVYCSGLMTANRATWDKHLTFHYFMITLILSNVYSDEQIDKVKKFSEGIINELDPDTSFIIQESIKKRKDYFLCKKFIRLTIDILAESMARSSVSAQCDLVASYMDGVHVKIAEAYKPPRKIGLPVAYNNRLPDVSKLTYDFSLEKSVLEKMCEWRKARQAYSKARQARLKEKKKKEREETPPSPPPLDRVKQLPINAPPAPETTILTPQPLSPPANDFQDHVKINGGLDFADFDNDTSSPFDNMELKTINDMEELAQVLQPRSQWIPAGKLENIINELTIDDTSEICKEEEADTESQMDDEADKDTHSIENHRSVSTIMQELQKELERPIMENWKPWPDLESPDSDAHVVPKYNNSMSSNHAKPLTDLLSSMMEDDLKLIMQLSDMGFPKCRAARAVLELGRVHEKKIVEYLLAVQSLEETGVPSDYAETALTLAQHDQSKAKIYYENLCTLKDLGFPEDEASAALVKCNFDRDKALDLLIA</sequence>
<dbReference type="AlphaFoldDB" id="A0A195B7D5"/>
<dbReference type="InterPro" id="IPR023340">
    <property type="entry name" value="UMA"/>
</dbReference>
<dbReference type="PANTHER" id="PTHR15960">
    <property type="entry name" value="LD44032P"/>
    <property type="match status" value="1"/>
</dbReference>
<dbReference type="Gene3D" id="1.25.50.20">
    <property type="match status" value="1"/>
</dbReference>
<protein>
    <submittedName>
        <fullName evidence="5">Ubiquitin-associated protein 1</fullName>
    </submittedName>
</protein>
<organism evidence="5 6">
    <name type="scientific">Atta colombica</name>
    <dbReference type="NCBI Taxonomy" id="520822"/>
    <lineage>
        <taxon>Eukaryota</taxon>
        <taxon>Metazoa</taxon>
        <taxon>Ecdysozoa</taxon>
        <taxon>Arthropoda</taxon>
        <taxon>Hexapoda</taxon>
        <taxon>Insecta</taxon>
        <taxon>Pterygota</taxon>
        <taxon>Neoptera</taxon>
        <taxon>Endopterygota</taxon>
        <taxon>Hymenoptera</taxon>
        <taxon>Apocrita</taxon>
        <taxon>Aculeata</taxon>
        <taxon>Formicoidea</taxon>
        <taxon>Formicidae</taxon>
        <taxon>Myrmicinae</taxon>
        <taxon>Atta</taxon>
    </lineage>
</organism>
<dbReference type="PROSITE" id="PS50030">
    <property type="entry name" value="UBA"/>
    <property type="match status" value="1"/>
</dbReference>
<dbReference type="Proteomes" id="UP000078540">
    <property type="component" value="Unassembled WGS sequence"/>
</dbReference>
<keyword evidence="2" id="KW-1133">Transmembrane helix</keyword>
<dbReference type="GO" id="GO:0043162">
    <property type="term" value="P:ubiquitin-dependent protein catabolic process via the multivesicular body sorting pathway"/>
    <property type="evidence" value="ECO:0007669"/>
    <property type="project" value="InterPro"/>
</dbReference>
<feature type="domain" description="UBA" evidence="3">
    <location>
        <begin position="689"/>
        <end position="735"/>
    </location>
</feature>
<dbReference type="STRING" id="520822.A0A195B7D5"/>
<keyword evidence="2" id="KW-0812">Transmembrane</keyword>
<name>A0A195B7D5_9HYME</name>
<proteinExistence type="predicted"/>